<feature type="region of interest" description="Disordered" evidence="1">
    <location>
        <begin position="49"/>
        <end position="96"/>
    </location>
</feature>
<sequence>MPRRANTPPWADKSKSCRYHRNRGHTTEECTTLKDKIEDLIKDGHLRGFVQTDPTDYTERGRRDRYPQSSRRYKDKQPERQRSWSREPPVRRFDEREKYPKRVINTIAGGFAGGGPTHSARKRHLWQNDPMVINVDILNCTIRKTLIDQGSSFDILYWNTFKQLGIPEEELREYHEPLVGFSGERVETRGCIDLYTSFRLEHEGKRIKVTYLVVHANTSYDILLGRLSLNKLKTIVSTPYLVMKFSSERGRIVTVHADQKTARECYFASLHLKPFHGSSRDVNIVSPRLVEELDFELDPRVDEGYRVEPNENK</sequence>
<dbReference type="InterPro" id="IPR021109">
    <property type="entry name" value="Peptidase_aspartic_dom_sf"/>
</dbReference>
<name>A0A8B8LLA4_ABRPR</name>
<dbReference type="RefSeq" id="XP_027357176.1">
    <property type="nucleotide sequence ID" value="XM_027501375.1"/>
</dbReference>
<dbReference type="GeneID" id="113866547"/>
<dbReference type="CDD" id="cd00303">
    <property type="entry name" value="retropepsin_like"/>
    <property type="match status" value="1"/>
</dbReference>
<evidence type="ECO:0000256" key="1">
    <source>
        <dbReference type="SAM" id="MobiDB-lite"/>
    </source>
</evidence>
<dbReference type="Proteomes" id="UP000694853">
    <property type="component" value="Unplaced"/>
</dbReference>
<accession>A0A8B8LLA4</accession>
<keyword evidence="2" id="KW-1185">Reference proteome</keyword>
<feature type="region of interest" description="Disordered" evidence="1">
    <location>
        <begin position="1"/>
        <end position="26"/>
    </location>
</feature>
<reference evidence="3" key="2">
    <citation type="submission" date="2025-08" db="UniProtKB">
        <authorList>
            <consortium name="RefSeq"/>
        </authorList>
    </citation>
    <scope>IDENTIFICATION</scope>
    <source>
        <tissue evidence="3">Young leaves</tissue>
    </source>
</reference>
<proteinExistence type="predicted"/>
<organism evidence="2 3">
    <name type="scientific">Abrus precatorius</name>
    <name type="common">Indian licorice</name>
    <name type="synonym">Glycine abrus</name>
    <dbReference type="NCBI Taxonomy" id="3816"/>
    <lineage>
        <taxon>Eukaryota</taxon>
        <taxon>Viridiplantae</taxon>
        <taxon>Streptophyta</taxon>
        <taxon>Embryophyta</taxon>
        <taxon>Tracheophyta</taxon>
        <taxon>Spermatophyta</taxon>
        <taxon>Magnoliopsida</taxon>
        <taxon>eudicotyledons</taxon>
        <taxon>Gunneridae</taxon>
        <taxon>Pentapetalae</taxon>
        <taxon>rosids</taxon>
        <taxon>fabids</taxon>
        <taxon>Fabales</taxon>
        <taxon>Fabaceae</taxon>
        <taxon>Papilionoideae</taxon>
        <taxon>50 kb inversion clade</taxon>
        <taxon>NPAAA clade</taxon>
        <taxon>indigoferoid/millettioid clade</taxon>
        <taxon>Abreae</taxon>
        <taxon>Abrus</taxon>
    </lineage>
</organism>
<dbReference type="SUPFAM" id="SSF50630">
    <property type="entry name" value="Acid proteases"/>
    <property type="match status" value="1"/>
</dbReference>
<dbReference type="KEGG" id="aprc:113866547"/>
<dbReference type="PANTHER" id="PTHR33240:SF15">
    <property type="entry name" value="GAG-PRO-LIKE PROTEIN"/>
    <property type="match status" value="1"/>
</dbReference>
<evidence type="ECO:0000313" key="3">
    <source>
        <dbReference type="RefSeq" id="XP_027357176.1"/>
    </source>
</evidence>
<gene>
    <name evidence="3" type="primary">LOC113866547</name>
</gene>
<dbReference type="PANTHER" id="PTHR33240">
    <property type="entry name" value="OS08G0508500 PROTEIN"/>
    <property type="match status" value="1"/>
</dbReference>
<evidence type="ECO:0000313" key="2">
    <source>
        <dbReference type="Proteomes" id="UP000694853"/>
    </source>
</evidence>
<dbReference type="Gene3D" id="2.40.70.10">
    <property type="entry name" value="Acid Proteases"/>
    <property type="match status" value="1"/>
</dbReference>
<dbReference type="OrthoDB" id="1739701at2759"/>
<feature type="compositionally biased region" description="Basic and acidic residues" evidence="1">
    <location>
        <begin position="57"/>
        <end position="66"/>
    </location>
</feature>
<reference evidence="2" key="1">
    <citation type="journal article" date="2019" name="Toxins">
        <title>Detection of Abrin-Like and Prepropulchellin-Like Toxin Genes and Transcripts Using Whole Genome Sequencing and Full-Length Transcript Sequencing of Abrus precatorius.</title>
        <authorList>
            <person name="Hovde B.T."/>
            <person name="Daligault H.E."/>
            <person name="Hanschen E.R."/>
            <person name="Kunde Y.A."/>
            <person name="Johnson M.B."/>
            <person name="Starkenburg S.R."/>
            <person name="Johnson S.L."/>
        </authorList>
    </citation>
    <scope>NUCLEOTIDE SEQUENCE [LARGE SCALE GENOMIC DNA]</scope>
</reference>
<dbReference type="AlphaFoldDB" id="A0A8B8LLA4"/>
<feature type="compositionally biased region" description="Basic and acidic residues" evidence="1">
    <location>
        <begin position="75"/>
        <end position="96"/>
    </location>
</feature>
<protein>
    <submittedName>
        <fullName evidence="3">Uncharacterized protein LOC113866547</fullName>
    </submittedName>
</protein>